<dbReference type="CDD" id="cd07377">
    <property type="entry name" value="WHTH_GntR"/>
    <property type="match status" value="1"/>
</dbReference>
<dbReference type="Gene3D" id="1.10.10.10">
    <property type="entry name" value="Winged helix-like DNA-binding domain superfamily/Winged helix DNA-binding domain"/>
    <property type="match status" value="1"/>
</dbReference>
<keyword evidence="3" id="KW-0804">Transcription</keyword>
<dbReference type="PANTHER" id="PTHR44846">
    <property type="entry name" value="MANNOSYL-D-GLYCERATE TRANSPORT/METABOLISM SYSTEM REPRESSOR MNGR-RELATED"/>
    <property type="match status" value="1"/>
</dbReference>
<dbReference type="Pfam" id="PF00392">
    <property type="entry name" value="GntR"/>
    <property type="match status" value="1"/>
</dbReference>
<evidence type="ECO:0000313" key="5">
    <source>
        <dbReference type="EMBL" id="MEH2556537.1"/>
    </source>
</evidence>
<keyword evidence="1" id="KW-0805">Transcription regulation</keyword>
<name>A0ABU8BEJ7_9BRAD</name>
<organism evidence="5 6">
    <name type="scientific">Bradyrhizobium algeriense</name>
    <dbReference type="NCBI Taxonomy" id="634784"/>
    <lineage>
        <taxon>Bacteria</taxon>
        <taxon>Pseudomonadati</taxon>
        <taxon>Pseudomonadota</taxon>
        <taxon>Alphaproteobacteria</taxon>
        <taxon>Hyphomicrobiales</taxon>
        <taxon>Nitrobacteraceae</taxon>
        <taxon>Bradyrhizobium</taxon>
    </lineage>
</organism>
<dbReference type="InterPro" id="IPR050679">
    <property type="entry name" value="Bact_HTH_transcr_reg"/>
</dbReference>
<evidence type="ECO:0000259" key="4">
    <source>
        <dbReference type="PROSITE" id="PS50949"/>
    </source>
</evidence>
<dbReference type="InterPro" id="IPR000524">
    <property type="entry name" value="Tscrpt_reg_HTH_GntR"/>
</dbReference>
<dbReference type="Proteomes" id="UP001364224">
    <property type="component" value="Unassembled WGS sequence"/>
</dbReference>
<dbReference type="Gene3D" id="3.40.1410.10">
    <property type="entry name" value="Chorismate lyase-like"/>
    <property type="match status" value="1"/>
</dbReference>
<dbReference type="InterPro" id="IPR028978">
    <property type="entry name" value="Chorismate_lyase_/UTRA_dom_sf"/>
</dbReference>
<dbReference type="PRINTS" id="PR00035">
    <property type="entry name" value="HTHGNTR"/>
</dbReference>
<comment type="caution">
    <text evidence="5">The sequence shown here is derived from an EMBL/GenBank/DDBJ whole genome shotgun (WGS) entry which is preliminary data.</text>
</comment>
<dbReference type="InterPro" id="IPR011663">
    <property type="entry name" value="UTRA"/>
</dbReference>
<dbReference type="NCBIfam" id="TIGR02325">
    <property type="entry name" value="C_P_lyase_phnF"/>
    <property type="match status" value="1"/>
</dbReference>
<dbReference type="EMBL" id="JAZHRV010000001">
    <property type="protein sequence ID" value="MEH2556537.1"/>
    <property type="molecule type" value="Genomic_DNA"/>
</dbReference>
<sequence>MIFPDGPLYAMSIQDTPSGVALWRQVADGIERGIADGRFVAGEKLPGEMEIAETYRVNRHTVRRALATLAERGLVRAERGSGTYVETRRLAYPLHSRTRFSEIVGAGGREPRGQFIDATEEAATRELARELGLKTGAPLIRIESVRLADRAPICVSTTWLSAERFPNAGKVFADVRSMTKLVAHYGIRDFRRASTRITAGIVDATDAARLDLALGRPVLVVDSTDVDTGGEPLTTKRSRFAAERVEFLVENS</sequence>
<keyword evidence="6" id="KW-1185">Reference proteome</keyword>
<evidence type="ECO:0000256" key="2">
    <source>
        <dbReference type="ARBA" id="ARBA00023125"/>
    </source>
</evidence>
<keyword evidence="2" id="KW-0238">DNA-binding</keyword>
<proteinExistence type="predicted"/>
<evidence type="ECO:0000256" key="3">
    <source>
        <dbReference type="ARBA" id="ARBA00023163"/>
    </source>
</evidence>
<dbReference type="InterPro" id="IPR036390">
    <property type="entry name" value="WH_DNA-bd_sf"/>
</dbReference>
<gene>
    <name evidence="5" type="ORF">V1286_004066</name>
</gene>
<evidence type="ECO:0000256" key="1">
    <source>
        <dbReference type="ARBA" id="ARBA00023015"/>
    </source>
</evidence>
<dbReference type="SUPFAM" id="SSF64288">
    <property type="entry name" value="Chorismate lyase-like"/>
    <property type="match status" value="1"/>
</dbReference>
<dbReference type="Pfam" id="PF07702">
    <property type="entry name" value="UTRA"/>
    <property type="match status" value="1"/>
</dbReference>
<accession>A0ABU8BEJ7</accession>
<protein>
    <submittedName>
        <fullName evidence="5">GntR family phosphonate transport system transcriptional regulator</fullName>
    </submittedName>
</protein>
<dbReference type="InterPro" id="IPR036388">
    <property type="entry name" value="WH-like_DNA-bd_sf"/>
</dbReference>
<reference evidence="5 6" key="1">
    <citation type="submission" date="2024-02" db="EMBL/GenBank/DDBJ databases">
        <title>Adaptive strategies in a cosmopolitan and abundant soil bacterium.</title>
        <authorList>
            <person name="Carini P."/>
        </authorList>
    </citation>
    <scope>NUCLEOTIDE SEQUENCE [LARGE SCALE GENOMIC DNA]</scope>
    <source>
        <strain evidence="5 6">AZCC 1608</strain>
    </source>
</reference>
<dbReference type="SMART" id="SM00345">
    <property type="entry name" value="HTH_GNTR"/>
    <property type="match status" value="1"/>
</dbReference>
<dbReference type="InterPro" id="IPR012702">
    <property type="entry name" value="CP_lyase_PhnF"/>
</dbReference>
<dbReference type="SUPFAM" id="SSF46785">
    <property type="entry name" value="Winged helix' DNA-binding domain"/>
    <property type="match status" value="1"/>
</dbReference>
<feature type="domain" description="HTH gntR-type" evidence="4">
    <location>
        <begin position="20"/>
        <end position="88"/>
    </location>
</feature>
<dbReference type="SMART" id="SM00866">
    <property type="entry name" value="UTRA"/>
    <property type="match status" value="1"/>
</dbReference>
<dbReference type="PROSITE" id="PS50949">
    <property type="entry name" value="HTH_GNTR"/>
    <property type="match status" value="1"/>
</dbReference>
<dbReference type="PANTHER" id="PTHR44846:SF1">
    <property type="entry name" value="MANNOSYL-D-GLYCERATE TRANSPORT_METABOLISM SYSTEM REPRESSOR MNGR-RELATED"/>
    <property type="match status" value="1"/>
</dbReference>
<evidence type="ECO:0000313" key="6">
    <source>
        <dbReference type="Proteomes" id="UP001364224"/>
    </source>
</evidence>